<feature type="compositionally biased region" description="Basic and acidic residues" evidence="7">
    <location>
        <begin position="373"/>
        <end position="391"/>
    </location>
</feature>
<keyword evidence="9" id="KW-1185">Reference proteome</keyword>
<dbReference type="PROSITE" id="PS50895">
    <property type="entry name" value="SURF1"/>
    <property type="match status" value="1"/>
</dbReference>
<protein>
    <recommendedName>
        <fullName evidence="6">SURF1-like protein</fullName>
    </recommendedName>
</protein>
<comment type="caution">
    <text evidence="8">The sequence shown here is derived from an EMBL/GenBank/DDBJ whole genome shotgun (WGS) entry which is preliminary data.</text>
</comment>
<accession>A0A916SUP4</accession>
<keyword evidence="3 6" id="KW-0812">Transmembrane</keyword>
<feature type="transmembrane region" description="Helical" evidence="6">
    <location>
        <begin position="12"/>
        <end position="33"/>
    </location>
</feature>
<evidence type="ECO:0000256" key="2">
    <source>
        <dbReference type="ARBA" id="ARBA00007165"/>
    </source>
</evidence>
<dbReference type="GO" id="GO:0005886">
    <property type="term" value="C:plasma membrane"/>
    <property type="evidence" value="ECO:0007669"/>
    <property type="project" value="UniProtKB-SubCell"/>
</dbReference>
<keyword evidence="6" id="KW-1003">Cell membrane</keyword>
<evidence type="ECO:0000256" key="4">
    <source>
        <dbReference type="ARBA" id="ARBA00022989"/>
    </source>
</evidence>
<dbReference type="CDD" id="cd06662">
    <property type="entry name" value="SURF1"/>
    <property type="match status" value="1"/>
</dbReference>
<dbReference type="EMBL" id="BMGC01000002">
    <property type="protein sequence ID" value="GGB18516.1"/>
    <property type="molecule type" value="Genomic_DNA"/>
</dbReference>
<dbReference type="InterPro" id="IPR002994">
    <property type="entry name" value="Surf1/Shy1"/>
</dbReference>
<keyword evidence="4 6" id="KW-1133">Transmembrane helix</keyword>
<dbReference type="InterPro" id="IPR045214">
    <property type="entry name" value="Surf1/Surf4"/>
</dbReference>
<organism evidence="8 9">
    <name type="scientific">Gordonia jinhuaensis</name>
    <dbReference type="NCBI Taxonomy" id="1517702"/>
    <lineage>
        <taxon>Bacteria</taxon>
        <taxon>Bacillati</taxon>
        <taxon>Actinomycetota</taxon>
        <taxon>Actinomycetes</taxon>
        <taxon>Mycobacteriales</taxon>
        <taxon>Gordoniaceae</taxon>
        <taxon>Gordonia</taxon>
    </lineage>
</organism>
<dbReference type="PROSITE" id="PS51257">
    <property type="entry name" value="PROKAR_LIPOPROTEIN"/>
    <property type="match status" value="1"/>
</dbReference>
<evidence type="ECO:0000256" key="1">
    <source>
        <dbReference type="ARBA" id="ARBA00004370"/>
    </source>
</evidence>
<dbReference type="Pfam" id="PF02104">
    <property type="entry name" value="SURF1"/>
    <property type="match status" value="1"/>
</dbReference>
<evidence type="ECO:0000256" key="7">
    <source>
        <dbReference type="SAM" id="MobiDB-lite"/>
    </source>
</evidence>
<dbReference type="PANTHER" id="PTHR23427">
    <property type="entry name" value="SURFEIT LOCUS PROTEIN"/>
    <property type="match status" value="1"/>
</dbReference>
<comment type="subcellular location">
    <subcellularLocation>
        <location evidence="6">Cell membrane</location>
        <topology evidence="6">Multi-pass membrane protein</topology>
    </subcellularLocation>
    <subcellularLocation>
        <location evidence="1">Membrane</location>
    </subcellularLocation>
</comment>
<reference evidence="8" key="1">
    <citation type="journal article" date="2014" name="Int. J. Syst. Evol. Microbiol.">
        <title>Complete genome sequence of Corynebacterium casei LMG S-19264T (=DSM 44701T), isolated from a smear-ripened cheese.</title>
        <authorList>
            <consortium name="US DOE Joint Genome Institute (JGI-PGF)"/>
            <person name="Walter F."/>
            <person name="Albersmeier A."/>
            <person name="Kalinowski J."/>
            <person name="Ruckert C."/>
        </authorList>
    </citation>
    <scope>NUCLEOTIDE SEQUENCE</scope>
    <source>
        <strain evidence="8">CGMCC 1.12827</strain>
    </source>
</reference>
<comment type="similarity">
    <text evidence="2 6">Belongs to the SURF1 family.</text>
</comment>
<gene>
    <name evidence="8" type="ORF">GCM10011489_03280</name>
</gene>
<feature type="region of interest" description="Disordered" evidence="7">
    <location>
        <begin position="279"/>
        <end position="391"/>
    </location>
</feature>
<keyword evidence="5 6" id="KW-0472">Membrane</keyword>
<feature type="transmembrane region" description="Helical" evidence="6">
    <location>
        <begin position="211"/>
        <end position="234"/>
    </location>
</feature>
<dbReference type="Proteomes" id="UP000621454">
    <property type="component" value="Unassembled WGS sequence"/>
</dbReference>
<proteinExistence type="inferred from homology"/>
<dbReference type="PANTHER" id="PTHR23427:SF2">
    <property type="entry name" value="SURFEIT LOCUS PROTEIN 1"/>
    <property type="match status" value="1"/>
</dbReference>
<sequence>MGVVRGFLRPGWIALAVVVGAFAVGCFFVLAPWQLGKNTSTQHQISLLKQAIKTDPVPVAQLGTDTFAPDNEWRAVTLTGTYLPDAQSVLRLRSVDGSPSYEVLIPLRTDDHTYLVNRGYVKPTQGTALPDIPAVPEGTVTVTGRIRMAEPTAIDRGPRIENGALQVYNIDPVAIGDATRTPMEHGYLQLNGSQPGSLGEIPLPQMDSGPYLSYGLQWLAFGVMAPLGLGYFIYSEIRHRRADRAAAAKTAANTGAGDTAGPAGIDSAGVSVASAAHLDEVSASRRTGDAPTRRSSTDDSPTDDSPTDDSPADHAMQPAGTASTVTAGTEGAQAGRGSSRKRRNQLMRDRLAANSTTGLGESRFHGTIGHGAQESDRAEDARAKLADRYGH</sequence>
<evidence type="ECO:0000256" key="3">
    <source>
        <dbReference type="ARBA" id="ARBA00022692"/>
    </source>
</evidence>
<evidence type="ECO:0000313" key="8">
    <source>
        <dbReference type="EMBL" id="GGB18516.1"/>
    </source>
</evidence>
<evidence type="ECO:0000313" key="9">
    <source>
        <dbReference type="Proteomes" id="UP000621454"/>
    </source>
</evidence>
<name>A0A916SUP4_9ACTN</name>
<evidence type="ECO:0000256" key="5">
    <source>
        <dbReference type="ARBA" id="ARBA00023136"/>
    </source>
</evidence>
<reference evidence="8" key="2">
    <citation type="submission" date="2020-09" db="EMBL/GenBank/DDBJ databases">
        <authorList>
            <person name="Sun Q."/>
            <person name="Zhou Y."/>
        </authorList>
    </citation>
    <scope>NUCLEOTIDE SEQUENCE</scope>
    <source>
        <strain evidence="8">CGMCC 1.12827</strain>
    </source>
</reference>
<feature type="compositionally biased region" description="Basic and acidic residues" evidence="7">
    <location>
        <begin position="279"/>
        <end position="297"/>
    </location>
</feature>
<evidence type="ECO:0000256" key="6">
    <source>
        <dbReference type="RuleBase" id="RU363076"/>
    </source>
</evidence>
<dbReference type="AlphaFoldDB" id="A0A916SUP4"/>